<dbReference type="InterPro" id="IPR029068">
    <property type="entry name" value="Glyas_Bleomycin-R_OHBP_Dase"/>
</dbReference>
<feature type="domain" description="VOC" evidence="1">
    <location>
        <begin position="20"/>
        <end position="149"/>
    </location>
</feature>
<dbReference type="InterPro" id="IPR050383">
    <property type="entry name" value="GlyoxalaseI/FosfomycinResist"/>
</dbReference>
<comment type="caution">
    <text evidence="2">The sequence shown here is derived from an EMBL/GenBank/DDBJ whole genome shotgun (WGS) entry which is preliminary data.</text>
</comment>
<evidence type="ECO:0000259" key="1">
    <source>
        <dbReference type="PROSITE" id="PS51819"/>
    </source>
</evidence>
<name>A0A511CWR8_9PSEU</name>
<dbReference type="Proteomes" id="UP000321328">
    <property type="component" value="Unassembled WGS sequence"/>
</dbReference>
<dbReference type="InterPro" id="IPR004360">
    <property type="entry name" value="Glyas_Fos-R_dOase_dom"/>
</dbReference>
<organism evidence="2 3">
    <name type="scientific">Pseudonocardia asaccharolytica DSM 44247 = NBRC 16224</name>
    <dbReference type="NCBI Taxonomy" id="1123024"/>
    <lineage>
        <taxon>Bacteria</taxon>
        <taxon>Bacillati</taxon>
        <taxon>Actinomycetota</taxon>
        <taxon>Actinomycetes</taxon>
        <taxon>Pseudonocardiales</taxon>
        <taxon>Pseudonocardiaceae</taxon>
        <taxon>Pseudonocardia</taxon>
    </lineage>
</organism>
<dbReference type="PROSITE" id="PS51819">
    <property type="entry name" value="VOC"/>
    <property type="match status" value="1"/>
</dbReference>
<accession>A0A511CWR8</accession>
<dbReference type="Gene3D" id="3.10.180.10">
    <property type="entry name" value="2,3-Dihydroxybiphenyl 1,2-Dioxygenase, domain 1"/>
    <property type="match status" value="1"/>
</dbReference>
<dbReference type="AlphaFoldDB" id="A0A511CWR8"/>
<dbReference type="InterPro" id="IPR037523">
    <property type="entry name" value="VOC_core"/>
</dbReference>
<dbReference type="SUPFAM" id="SSF54593">
    <property type="entry name" value="Glyoxalase/Bleomycin resistance protein/Dihydroxybiphenyl dioxygenase"/>
    <property type="match status" value="1"/>
</dbReference>
<gene>
    <name evidence="2" type="primary">yaeR</name>
    <name evidence="2" type="ORF">PA7_05300</name>
</gene>
<dbReference type="PANTHER" id="PTHR21366:SF14">
    <property type="entry name" value="GLYOXALASE DOMAIN-CONTAINING PROTEIN 5"/>
    <property type="match status" value="1"/>
</dbReference>
<protein>
    <submittedName>
        <fullName evidence="2">Glyoxalase</fullName>
    </submittedName>
</protein>
<sequence>MTPTETAPAAKATVRPTLTGIHHIGITVTDVEASAAWYERVLGLGRLFQVRHYRSEANGYTIVLGPPDGSFSLGIDHHPANTGDGFDPTRTGLDHLSFQVESVDALHAWVTHLESQGVPNSGVYPMPGFPLSLVTFCDPDGVQLEFIAFHG</sequence>
<evidence type="ECO:0000313" key="2">
    <source>
        <dbReference type="EMBL" id="GEL16693.1"/>
    </source>
</evidence>
<dbReference type="RefSeq" id="WP_051232743.1">
    <property type="nucleotide sequence ID" value="NZ_AUII01000007.1"/>
</dbReference>
<proteinExistence type="predicted"/>
<dbReference type="EMBL" id="BJVI01000003">
    <property type="protein sequence ID" value="GEL16693.1"/>
    <property type="molecule type" value="Genomic_DNA"/>
</dbReference>
<evidence type="ECO:0000313" key="3">
    <source>
        <dbReference type="Proteomes" id="UP000321328"/>
    </source>
</evidence>
<reference evidence="2 3" key="1">
    <citation type="submission" date="2019-07" db="EMBL/GenBank/DDBJ databases">
        <title>Whole genome shotgun sequence of Pseudonocardia asaccharolytica NBRC 16224.</title>
        <authorList>
            <person name="Hosoyama A."/>
            <person name="Uohara A."/>
            <person name="Ohji S."/>
            <person name="Ichikawa N."/>
        </authorList>
    </citation>
    <scope>NUCLEOTIDE SEQUENCE [LARGE SCALE GENOMIC DNA]</scope>
    <source>
        <strain evidence="2 3">NBRC 16224</strain>
    </source>
</reference>
<dbReference type="STRING" id="1123024.GCA_000423625_02078"/>
<dbReference type="Pfam" id="PF00903">
    <property type="entry name" value="Glyoxalase"/>
    <property type="match status" value="1"/>
</dbReference>
<keyword evidence="3" id="KW-1185">Reference proteome</keyword>
<dbReference type="PANTHER" id="PTHR21366">
    <property type="entry name" value="GLYOXALASE FAMILY PROTEIN"/>
    <property type="match status" value="1"/>
</dbReference>
<dbReference type="OrthoDB" id="317332at2"/>